<keyword evidence="1" id="KW-1133">Transmembrane helix</keyword>
<evidence type="ECO:0000259" key="2">
    <source>
        <dbReference type="SMART" id="SM00278"/>
    </source>
</evidence>
<dbReference type="AlphaFoldDB" id="A0A1M7BNJ9"/>
<dbReference type="OrthoDB" id="9790239at2"/>
<dbReference type="InterPro" id="IPR051675">
    <property type="entry name" value="Endo/Exo/Phosphatase_dom_1"/>
</dbReference>
<dbReference type="GO" id="GO:0015628">
    <property type="term" value="P:protein secretion by the type II secretion system"/>
    <property type="evidence" value="ECO:0007669"/>
    <property type="project" value="TreeGrafter"/>
</dbReference>
<keyword evidence="1" id="KW-0472">Membrane</keyword>
<dbReference type="Gene3D" id="1.10.150.280">
    <property type="entry name" value="AF1531-like domain"/>
    <property type="match status" value="1"/>
</dbReference>
<sequence>MFREHYEKYKEHLPLVSLGAAALLIVLFVGSLIFDGNEKVSINETPISETAYAEEDEEPEKAVDTAPIYVIVEVKGAVKNPGVFEVPQDARVTNVLSLAEVSSSADLLTVNQSEKVKDEMVIYVPEQGEIEKAVIPGTPVSPQDEAGTALVNINTATAAELTTLNGIGEKKAQLILEYREQNGLFMAKEDLMTITGIGEKTFDSLEPYITIE</sequence>
<feature type="domain" description="Helix-hairpin-helix DNA-binding motif class 1" evidence="2">
    <location>
        <begin position="189"/>
        <end position="208"/>
    </location>
</feature>
<name>A0A1M7BNJ9_9BACL</name>
<dbReference type="GO" id="GO:0015627">
    <property type="term" value="C:type II protein secretion system complex"/>
    <property type="evidence" value="ECO:0007669"/>
    <property type="project" value="TreeGrafter"/>
</dbReference>
<dbReference type="NCBIfam" id="TIGR00426">
    <property type="entry name" value="competence protein ComEA helix-hairpin-helix repeat region"/>
    <property type="match status" value="1"/>
</dbReference>
<dbReference type="EMBL" id="FRCF01000002">
    <property type="protein sequence ID" value="SHL56507.1"/>
    <property type="molecule type" value="Genomic_DNA"/>
</dbReference>
<dbReference type="Pfam" id="PF12836">
    <property type="entry name" value="HHH_3"/>
    <property type="match status" value="1"/>
</dbReference>
<dbReference type="PANTHER" id="PTHR21180:SF32">
    <property type="entry name" value="ENDONUCLEASE_EXONUCLEASE_PHOSPHATASE FAMILY DOMAIN-CONTAINING PROTEIN 1"/>
    <property type="match status" value="1"/>
</dbReference>
<dbReference type="SUPFAM" id="SSF47781">
    <property type="entry name" value="RuvA domain 2-like"/>
    <property type="match status" value="1"/>
</dbReference>
<keyword evidence="1" id="KW-0812">Transmembrane</keyword>
<dbReference type="PANTHER" id="PTHR21180">
    <property type="entry name" value="ENDONUCLEASE/EXONUCLEASE/PHOSPHATASE FAMILY DOMAIN-CONTAINING PROTEIN 1"/>
    <property type="match status" value="1"/>
</dbReference>
<reference evidence="3 4" key="1">
    <citation type="submission" date="2016-11" db="EMBL/GenBank/DDBJ databases">
        <authorList>
            <person name="Jaros S."/>
            <person name="Januszkiewicz K."/>
            <person name="Wedrychowicz H."/>
        </authorList>
    </citation>
    <scope>NUCLEOTIDE SEQUENCE [LARGE SCALE GENOMIC DNA]</scope>
    <source>
        <strain evidence="3 4">DSM 16010</strain>
    </source>
</reference>
<evidence type="ECO:0000313" key="4">
    <source>
        <dbReference type="Proteomes" id="UP000184206"/>
    </source>
</evidence>
<accession>A0A1M7BNJ9</accession>
<dbReference type="GO" id="GO:0006281">
    <property type="term" value="P:DNA repair"/>
    <property type="evidence" value="ECO:0007669"/>
    <property type="project" value="InterPro"/>
</dbReference>
<keyword evidence="4" id="KW-1185">Reference proteome</keyword>
<evidence type="ECO:0000256" key="1">
    <source>
        <dbReference type="SAM" id="Phobius"/>
    </source>
</evidence>
<proteinExistence type="predicted"/>
<evidence type="ECO:0000313" key="3">
    <source>
        <dbReference type="EMBL" id="SHL56507.1"/>
    </source>
</evidence>
<gene>
    <name evidence="3" type="ORF">SAMN02745189_00523</name>
</gene>
<organism evidence="3 4">
    <name type="scientific">Lacicoccus alkaliphilus DSM 16010</name>
    <dbReference type="NCBI Taxonomy" id="1123231"/>
    <lineage>
        <taxon>Bacteria</taxon>
        <taxon>Bacillati</taxon>
        <taxon>Bacillota</taxon>
        <taxon>Bacilli</taxon>
        <taxon>Bacillales</taxon>
        <taxon>Salinicoccaceae</taxon>
        <taxon>Lacicoccus</taxon>
    </lineage>
</organism>
<feature type="domain" description="Helix-hairpin-helix DNA-binding motif class 1" evidence="2">
    <location>
        <begin position="159"/>
        <end position="178"/>
    </location>
</feature>
<dbReference type="RefSeq" id="WP_084669848.1">
    <property type="nucleotide sequence ID" value="NZ_FRCF01000002.1"/>
</dbReference>
<feature type="transmembrane region" description="Helical" evidence="1">
    <location>
        <begin position="12"/>
        <end position="34"/>
    </location>
</feature>
<dbReference type="InterPro" id="IPR004509">
    <property type="entry name" value="Competence_ComEA_HhH"/>
</dbReference>
<dbReference type="Proteomes" id="UP000184206">
    <property type="component" value="Unassembled WGS sequence"/>
</dbReference>
<dbReference type="InterPro" id="IPR003583">
    <property type="entry name" value="Hlx-hairpin-Hlx_DNA-bd_motif"/>
</dbReference>
<dbReference type="SMART" id="SM00278">
    <property type="entry name" value="HhH1"/>
    <property type="match status" value="2"/>
</dbReference>
<dbReference type="InterPro" id="IPR010994">
    <property type="entry name" value="RuvA_2-like"/>
</dbReference>
<dbReference type="GO" id="GO:0003677">
    <property type="term" value="F:DNA binding"/>
    <property type="evidence" value="ECO:0007669"/>
    <property type="project" value="InterPro"/>
</dbReference>
<protein>
    <submittedName>
        <fullName evidence="3">Competence protein ComEA</fullName>
    </submittedName>
</protein>
<dbReference type="STRING" id="1123231.SAMN02745189_00523"/>